<evidence type="ECO:0000256" key="1">
    <source>
        <dbReference type="ARBA" id="ARBA00009986"/>
    </source>
</evidence>
<accession>A0AAI8PBY5</accession>
<dbReference type="FunFam" id="3.40.605.10:FF:000005">
    <property type="entry name" value="Succinate-semialdehyde dehydrogenase I"/>
    <property type="match status" value="1"/>
</dbReference>
<dbReference type="Proteomes" id="UP000258127">
    <property type="component" value="Chromosome"/>
</dbReference>
<organism evidence="7 8">
    <name type="scientific">Pseudomonas parafulva</name>
    <dbReference type="NCBI Taxonomy" id="157782"/>
    <lineage>
        <taxon>Bacteria</taxon>
        <taxon>Pseudomonadati</taxon>
        <taxon>Pseudomonadota</taxon>
        <taxon>Gammaproteobacteria</taxon>
        <taxon>Pseudomonadales</taxon>
        <taxon>Pseudomonadaceae</taxon>
        <taxon>Pseudomonas</taxon>
    </lineage>
</organism>
<dbReference type="InterPro" id="IPR010102">
    <property type="entry name" value="Succ_semiAld_DH"/>
</dbReference>
<dbReference type="NCBIfam" id="TIGR01780">
    <property type="entry name" value="SSADH"/>
    <property type="match status" value="1"/>
</dbReference>
<evidence type="ECO:0000256" key="3">
    <source>
        <dbReference type="ARBA" id="ARBA00023002"/>
    </source>
</evidence>
<dbReference type="InterPro" id="IPR050740">
    <property type="entry name" value="Aldehyde_DH_Superfamily"/>
</dbReference>
<dbReference type="InterPro" id="IPR016163">
    <property type="entry name" value="Ald_DH_C"/>
</dbReference>
<dbReference type="GO" id="GO:0004777">
    <property type="term" value="F:succinate-semialdehyde dehydrogenase (NAD+) activity"/>
    <property type="evidence" value="ECO:0007669"/>
    <property type="project" value="TreeGrafter"/>
</dbReference>
<feature type="domain" description="Aldehyde dehydrogenase" evidence="6">
    <location>
        <begin position="19"/>
        <end position="475"/>
    </location>
</feature>
<dbReference type="AlphaFoldDB" id="A0AAI8PBY5"/>
<dbReference type="Gene3D" id="3.40.309.10">
    <property type="entry name" value="Aldehyde Dehydrogenase, Chain A, domain 2"/>
    <property type="match status" value="1"/>
</dbReference>
<protein>
    <submittedName>
        <fullName evidence="7">NADP-dependent succinate-semialdehyde dehydrogenase I</fullName>
    </submittedName>
</protein>
<evidence type="ECO:0000313" key="8">
    <source>
        <dbReference type="Proteomes" id="UP000258127"/>
    </source>
</evidence>
<dbReference type="PANTHER" id="PTHR43353:SF5">
    <property type="entry name" value="SUCCINATE-SEMIALDEHYDE DEHYDROGENASE, MITOCHONDRIAL"/>
    <property type="match status" value="1"/>
</dbReference>
<dbReference type="SUPFAM" id="SSF53720">
    <property type="entry name" value="ALDH-like"/>
    <property type="match status" value="1"/>
</dbReference>
<evidence type="ECO:0000256" key="4">
    <source>
        <dbReference type="PROSITE-ProRule" id="PRU10007"/>
    </source>
</evidence>
<dbReference type="EMBL" id="CP031641">
    <property type="protein sequence ID" value="AXO90433.1"/>
    <property type="molecule type" value="Genomic_DNA"/>
</dbReference>
<dbReference type="GO" id="GO:0009450">
    <property type="term" value="P:gamma-aminobutyric acid catabolic process"/>
    <property type="evidence" value="ECO:0007669"/>
    <property type="project" value="InterPro"/>
</dbReference>
<gene>
    <name evidence="7" type="ORF">DZC75_21405</name>
</gene>
<proteinExistence type="inferred from homology"/>
<evidence type="ECO:0000259" key="6">
    <source>
        <dbReference type="Pfam" id="PF00171"/>
    </source>
</evidence>
<dbReference type="InterPro" id="IPR029510">
    <property type="entry name" value="Ald_DH_CS_GLU"/>
</dbReference>
<keyword evidence="2" id="KW-0521">NADP</keyword>
<evidence type="ECO:0000313" key="7">
    <source>
        <dbReference type="EMBL" id="AXO90433.1"/>
    </source>
</evidence>
<sequence>MQLKDAQLFRQQAFINGEWLDADSGQTIQVTNPATGDVIGSVPKMGAAETRRAIEAADKALPAWRALTAKERSAKLRRWFELMIEHQDDLARLMTTEQGKPLAEAKGEIAYAASFIEWFAEEAKRVYGDTIPGHQPDKRLIVIKQPIGVTAAITPWNFPAAMITRKAGPALAAGCTMVLKPASQTPYSALALVELATRAGIPAGVLSVVTGSAGEVGGELTGNSLVRKLSFTGSTEIGRQLMEECAKDIKKVSLELGGNAPFIVFDDADLDKAVEGAIISKYRNNGQTCVCANRLYVQDGVYDAFAEKLKAAVAKLKIGNGLEDGTTTGPLIDHKAVAKVQEHIEDAVSKGAKVLSGGKLIEGNFFEPTILVDVPKHAAVAKEETFGPLAPLFRFKDEAEVIALSNDTEFGLASYFYARDMSRVFRVAEALEYGMVGINTGLISNEVAPFGGIKASGLGREGSKYGIEDYLEIKYLCISV</sequence>
<comment type="similarity">
    <text evidence="1 5">Belongs to the aldehyde dehydrogenase family.</text>
</comment>
<keyword evidence="8" id="KW-1185">Reference proteome</keyword>
<dbReference type="InterPro" id="IPR016161">
    <property type="entry name" value="Ald_DH/histidinol_DH"/>
</dbReference>
<dbReference type="RefSeq" id="WP_116889716.1">
    <property type="nucleotide sequence ID" value="NZ_CP031641.1"/>
</dbReference>
<name>A0AAI8PBY5_9PSED</name>
<evidence type="ECO:0000256" key="2">
    <source>
        <dbReference type="ARBA" id="ARBA00022857"/>
    </source>
</evidence>
<evidence type="ECO:0000256" key="5">
    <source>
        <dbReference type="RuleBase" id="RU003345"/>
    </source>
</evidence>
<dbReference type="InterPro" id="IPR016160">
    <property type="entry name" value="Ald_DH_CS_CYS"/>
</dbReference>
<dbReference type="Pfam" id="PF00171">
    <property type="entry name" value="Aldedh"/>
    <property type="match status" value="1"/>
</dbReference>
<dbReference type="CDD" id="cd07103">
    <property type="entry name" value="ALDH_F5_SSADH_GabD"/>
    <property type="match status" value="1"/>
</dbReference>
<dbReference type="FunFam" id="3.40.309.10:FF:000004">
    <property type="entry name" value="Succinate-semialdehyde dehydrogenase I"/>
    <property type="match status" value="1"/>
</dbReference>
<reference evidence="7 8" key="1">
    <citation type="submission" date="2018-08" db="EMBL/GenBank/DDBJ databases">
        <authorList>
            <person name="Lee Y."/>
            <person name="Kakembo D."/>
        </authorList>
    </citation>
    <scope>NUCLEOTIDE SEQUENCE [LARGE SCALE GENOMIC DNA]</scope>
    <source>
        <strain evidence="7 8">JBCS1880</strain>
    </source>
</reference>
<dbReference type="PROSITE" id="PS00687">
    <property type="entry name" value="ALDEHYDE_DEHYDR_GLU"/>
    <property type="match status" value="1"/>
</dbReference>
<dbReference type="InterPro" id="IPR016162">
    <property type="entry name" value="Ald_DH_N"/>
</dbReference>
<dbReference type="InterPro" id="IPR015590">
    <property type="entry name" value="Aldehyde_DH_dom"/>
</dbReference>
<dbReference type="PROSITE" id="PS00070">
    <property type="entry name" value="ALDEHYDE_DEHYDR_CYS"/>
    <property type="match status" value="1"/>
</dbReference>
<dbReference type="NCBIfam" id="NF008415">
    <property type="entry name" value="PRK11241.1"/>
    <property type="match status" value="1"/>
</dbReference>
<keyword evidence="3 5" id="KW-0560">Oxidoreductase</keyword>
<dbReference type="GO" id="GO:0005829">
    <property type="term" value="C:cytosol"/>
    <property type="evidence" value="ECO:0007669"/>
    <property type="project" value="TreeGrafter"/>
</dbReference>
<feature type="active site" evidence="4">
    <location>
        <position position="255"/>
    </location>
</feature>
<dbReference type="Gene3D" id="3.40.605.10">
    <property type="entry name" value="Aldehyde Dehydrogenase, Chain A, domain 1"/>
    <property type="match status" value="1"/>
</dbReference>
<dbReference type="PANTHER" id="PTHR43353">
    <property type="entry name" value="SUCCINATE-SEMIALDEHYDE DEHYDROGENASE, MITOCHONDRIAL"/>
    <property type="match status" value="1"/>
</dbReference>